<protein>
    <submittedName>
        <fullName evidence="1">Uncharacterized protein</fullName>
    </submittedName>
</protein>
<evidence type="ECO:0000313" key="1">
    <source>
        <dbReference type="EMBL" id="KVH93473.1"/>
    </source>
</evidence>
<evidence type="ECO:0000313" key="2">
    <source>
        <dbReference type="Proteomes" id="UP000243975"/>
    </source>
</evidence>
<accession>A0A103XML6</accession>
<dbReference type="Gramene" id="KVH93473">
    <property type="protein sequence ID" value="KVH93473"/>
    <property type="gene ID" value="Ccrd_004477"/>
</dbReference>
<reference evidence="1 2" key="1">
    <citation type="journal article" date="2016" name="Sci. Rep.">
        <title>The genome sequence of the outbreeding globe artichoke constructed de novo incorporating a phase-aware low-pass sequencing strategy of F1 progeny.</title>
        <authorList>
            <person name="Scaglione D."/>
            <person name="Reyes-Chin-Wo S."/>
            <person name="Acquadro A."/>
            <person name="Froenicke L."/>
            <person name="Portis E."/>
            <person name="Beitel C."/>
            <person name="Tirone M."/>
            <person name="Mauro R."/>
            <person name="Lo Monaco A."/>
            <person name="Mauromicale G."/>
            <person name="Faccioli P."/>
            <person name="Cattivelli L."/>
            <person name="Rieseberg L."/>
            <person name="Michelmore R."/>
            <person name="Lanteri S."/>
        </authorList>
    </citation>
    <scope>NUCLEOTIDE SEQUENCE [LARGE SCALE GENOMIC DNA]</scope>
    <source>
        <strain evidence="1">2C</strain>
    </source>
</reference>
<organism evidence="1 2">
    <name type="scientific">Cynara cardunculus var. scolymus</name>
    <name type="common">Globe artichoke</name>
    <name type="synonym">Cynara scolymus</name>
    <dbReference type="NCBI Taxonomy" id="59895"/>
    <lineage>
        <taxon>Eukaryota</taxon>
        <taxon>Viridiplantae</taxon>
        <taxon>Streptophyta</taxon>
        <taxon>Embryophyta</taxon>
        <taxon>Tracheophyta</taxon>
        <taxon>Spermatophyta</taxon>
        <taxon>Magnoliopsida</taxon>
        <taxon>eudicotyledons</taxon>
        <taxon>Gunneridae</taxon>
        <taxon>Pentapetalae</taxon>
        <taxon>asterids</taxon>
        <taxon>campanulids</taxon>
        <taxon>Asterales</taxon>
        <taxon>Asteraceae</taxon>
        <taxon>Carduoideae</taxon>
        <taxon>Cardueae</taxon>
        <taxon>Carduinae</taxon>
        <taxon>Cynara</taxon>
    </lineage>
</organism>
<keyword evidence="2" id="KW-1185">Reference proteome</keyword>
<comment type="caution">
    <text evidence="1">The sequence shown here is derived from an EMBL/GenBank/DDBJ whole genome shotgun (WGS) entry which is preliminary data.</text>
</comment>
<proteinExistence type="predicted"/>
<name>A0A103XML6_CYNCS</name>
<dbReference type="Proteomes" id="UP000243975">
    <property type="component" value="Unassembled WGS sequence"/>
</dbReference>
<sequence length="294" mass="32478">MKSIVYVYNHLHLPSLPPSISYSIHIHHHSRPQVRSGLEELRFSLLTPLPRGEGHQPSPLDRPAIQILLLCTKCSGFKSELIREKSKQRTHRLLVLLSLMKLDRVIIWKPNLEFSIPSNNTIQVLLIELPNLSTLPVSRSTRLDPSPPLGQSARSWGRNAGFMSGSGPLVSLQYQMLGIPIHLYGLMAPANYVRRTTESRAARARISAQDTTPGHVASSRDFAASITSKPLKRELGPALFSVDAPLIRIDASQPLTKQSWKNILSIPGAIVGLALTADRTADWTMNSTFGQVAL</sequence>
<dbReference type="AlphaFoldDB" id="A0A103XML6"/>
<gene>
    <name evidence="1" type="ORF">Ccrd_004477</name>
</gene>
<dbReference type="EMBL" id="LEKV01004763">
    <property type="protein sequence ID" value="KVH93473.1"/>
    <property type="molecule type" value="Genomic_DNA"/>
</dbReference>